<dbReference type="Proteomes" id="UP000292052">
    <property type="component" value="Unassembled WGS sequence"/>
</dbReference>
<evidence type="ECO:0000313" key="2">
    <source>
        <dbReference type="EMBL" id="RZC42661.1"/>
    </source>
</evidence>
<dbReference type="AlphaFoldDB" id="A0A482WBR7"/>
<accession>A0A482WBR7</accession>
<organism evidence="2 3">
    <name type="scientific">Asbolus verrucosus</name>
    <name type="common">Desert ironclad beetle</name>
    <dbReference type="NCBI Taxonomy" id="1661398"/>
    <lineage>
        <taxon>Eukaryota</taxon>
        <taxon>Metazoa</taxon>
        <taxon>Ecdysozoa</taxon>
        <taxon>Arthropoda</taxon>
        <taxon>Hexapoda</taxon>
        <taxon>Insecta</taxon>
        <taxon>Pterygota</taxon>
        <taxon>Neoptera</taxon>
        <taxon>Endopterygota</taxon>
        <taxon>Coleoptera</taxon>
        <taxon>Polyphaga</taxon>
        <taxon>Cucujiformia</taxon>
        <taxon>Tenebrionidae</taxon>
        <taxon>Pimeliinae</taxon>
        <taxon>Asbolus</taxon>
    </lineage>
</organism>
<feature type="signal peptide" evidence="1">
    <location>
        <begin position="1"/>
        <end position="19"/>
    </location>
</feature>
<evidence type="ECO:0008006" key="4">
    <source>
        <dbReference type="Google" id="ProtNLM"/>
    </source>
</evidence>
<gene>
    <name evidence="2" type="ORF">BDFB_008782</name>
</gene>
<sequence>MKASLVLLVLCAAVGVSLADLQCYQCENTLQECEVSKAPVIKCGNNGVCDIQVKKGADRSKAIRKCVIPDAQGKTSCTNGYDCQTCKTDLCNSATLPKIASAGWIAVVFAALYI</sequence>
<keyword evidence="3" id="KW-1185">Reference proteome</keyword>
<dbReference type="SUPFAM" id="SSF57302">
    <property type="entry name" value="Snake toxin-like"/>
    <property type="match status" value="1"/>
</dbReference>
<reference evidence="2 3" key="1">
    <citation type="submission" date="2017-03" db="EMBL/GenBank/DDBJ databases">
        <title>Genome of the blue death feigning beetle - Asbolus verrucosus.</title>
        <authorList>
            <person name="Rider S.D."/>
        </authorList>
    </citation>
    <scope>NUCLEOTIDE SEQUENCE [LARGE SCALE GENOMIC DNA]</scope>
    <source>
        <strain evidence="2">Butters</strain>
        <tissue evidence="2">Head and leg muscle</tissue>
    </source>
</reference>
<dbReference type="OrthoDB" id="6668950at2759"/>
<evidence type="ECO:0000313" key="3">
    <source>
        <dbReference type="Proteomes" id="UP000292052"/>
    </source>
</evidence>
<protein>
    <recommendedName>
        <fullName evidence="4">Protein sleepless</fullName>
    </recommendedName>
</protein>
<name>A0A482WBR7_ASBVE</name>
<feature type="chain" id="PRO_5019843097" description="Protein sleepless" evidence="1">
    <location>
        <begin position="20"/>
        <end position="114"/>
    </location>
</feature>
<dbReference type="InterPro" id="IPR045860">
    <property type="entry name" value="Snake_toxin-like_sf"/>
</dbReference>
<dbReference type="EMBL" id="QDEB01006226">
    <property type="protein sequence ID" value="RZC42661.1"/>
    <property type="molecule type" value="Genomic_DNA"/>
</dbReference>
<keyword evidence="1" id="KW-0732">Signal</keyword>
<evidence type="ECO:0000256" key="1">
    <source>
        <dbReference type="SAM" id="SignalP"/>
    </source>
</evidence>
<proteinExistence type="predicted"/>
<comment type="caution">
    <text evidence="2">The sequence shown here is derived from an EMBL/GenBank/DDBJ whole genome shotgun (WGS) entry which is preliminary data.</text>
</comment>